<evidence type="ECO:0000313" key="5">
    <source>
        <dbReference type="EMBL" id="KAK5577018.1"/>
    </source>
</evidence>
<dbReference type="PROSITE" id="PS50097">
    <property type="entry name" value="BTB"/>
    <property type="match status" value="1"/>
</dbReference>
<evidence type="ECO:0000313" key="6">
    <source>
        <dbReference type="Proteomes" id="UP001344447"/>
    </source>
</evidence>
<keyword evidence="1" id="KW-0880">Kelch repeat</keyword>
<dbReference type="InterPro" id="IPR051568">
    <property type="entry name" value="LZTR1/Attractin"/>
</dbReference>
<protein>
    <recommendedName>
        <fullName evidence="4">BTB domain-containing protein</fullName>
    </recommendedName>
</protein>
<dbReference type="GO" id="GO:0005794">
    <property type="term" value="C:Golgi apparatus"/>
    <property type="evidence" value="ECO:0007669"/>
    <property type="project" value="TreeGrafter"/>
</dbReference>
<dbReference type="Pfam" id="PF24681">
    <property type="entry name" value="Kelch_KLHDC2_KLHL20_DRC7"/>
    <property type="match status" value="2"/>
</dbReference>
<organism evidence="5 6">
    <name type="scientific">Dictyostelium firmibasis</name>
    <dbReference type="NCBI Taxonomy" id="79012"/>
    <lineage>
        <taxon>Eukaryota</taxon>
        <taxon>Amoebozoa</taxon>
        <taxon>Evosea</taxon>
        <taxon>Eumycetozoa</taxon>
        <taxon>Dictyostelia</taxon>
        <taxon>Dictyosteliales</taxon>
        <taxon>Dictyosteliaceae</taxon>
        <taxon>Dictyostelium</taxon>
    </lineage>
</organism>
<dbReference type="AlphaFoldDB" id="A0AAN7TWN4"/>
<dbReference type="InterPro" id="IPR000210">
    <property type="entry name" value="BTB/POZ_dom"/>
</dbReference>
<dbReference type="SUPFAM" id="SSF54695">
    <property type="entry name" value="POZ domain"/>
    <property type="match status" value="1"/>
</dbReference>
<dbReference type="Gene3D" id="3.30.710.10">
    <property type="entry name" value="Potassium Channel Kv1.1, Chain A"/>
    <property type="match status" value="1"/>
</dbReference>
<dbReference type="SUPFAM" id="SSF117281">
    <property type="entry name" value="Kelch motif"/>
    <property type="match status" value="1"/>
</dbReference>
<keyword evidence="2" id="KW-0677">Repeat</keyword>
<evidence type="ECO:0000259" key="4">
    <source>
        <dbReference type="PROSITE" id="PS50097"/>
    </source>
</evidence>
<dbReference type="PANTHER" id="PTHR46376:SF1">
    <property type="entry name" value="LEUCINE-ZIPPER-LIKE TRANSCRIPTIONAL REGULATOR 1"/>
    <property type="match status" value="1"/>
</dbReference>
<dbReference type="EMBL" id="JAVFKY010000004">
    <property type="protein sequence ID" value="KAK5577018.1"/>
    <property type="molecule type" value="Genomic_DNA"/>
</dbReference>
<evidence type="ECO:0000256" key="3">
    <source>
        <dbReference type="SAM" id="MobiDB-lite"/>
    </source>
</evidence>
<dbReference type="InterPro" id="IPR011333">
    <property type="entry name" value="SKP1/BTB/POZ_sf"/>
</dbReference>
<dbReference type="SMART" id="SM00225">
    <property type="entry name" value="BTB"/>
    <property type="match status" value="1"/>
</dbReference>
<evidence type="ECO:0000256" key="1">
    <source>
        <dbReference type="ARBA" id="ARBA00022441"/>
    </source>
</evidence>
<feature type="region of interest" description="Disordered" evidence="3">
    <location>
        <begin position="1"/>
        <end position="29"/>
    </location>
</feature>
<name>A0AAN7TWN4_9MYCE</name>
<reference evidence="5 6" key="1">
    <citation type="submission" date="2023-11" db="EMBL/GenBank/DDBJ databases">
        <title>Dfirmibasis_genome.</title>
        <authorList>
            <person name="Edelbroek B."/>
            <person name="Kjellin J."/>
            <person name="Jerlstrom-Hultqvist J."/>
            <person name="Soderbom F."/>
        </authorList>
    </citation>
    <scope>NUCLEOTIDE SEQUENCE [LARGE SCALE GENOMIC DNA]</scope>
    <source>
        <strain evidence="5 6">TNS-C-14</strain>
    </source>
</reference>
<keyword evidence="6" id="KW-1185">Reference proteome</keyword>
<dbReference type="Gene3D" id="2.120.10.80">
    <property type="entry name" value="Kelch-type beta propeller"/>
    <property type="match status" value="2"/>
</dbReference>
<comment type="caution">
    <text evidence="5">The sequence shown here is derived from an EMBL/GenBank/DDBJ whole genome shotgun (WGS) entry which is preliminary data.</text>
</comment>
<proteinExistence type="predicted"/>
<dbReference type="PANTHER" id="PTHR46376">
    <property type="entry name" value="LEUCINE-ZIPPER-LIKE TRANSCRIPTIONAL REGULATOR 1"/>
    <property type="match status" value="1"/>
</dbReference>
<dbReference type="Pfam" id="PF07707">
    <property type="entry name" value="BACK"/>
    <property type="match status" value="1"/>
</dbReference>
<accession>A0AAN7TWN4</accession>
<dbReference type="SUPFAM" id="SSF50965">
    <property type="entry name" value="Galactose oxidase, central domain"/>
    <property type="match status" value="1"/>
</dbReference>
<gene>
    <name evidence="5" type="ORF">RB653_001955</name>
</gene>
<feature type="domain" description="BTB" evidence="4">
    <location>
        <begin position="416"/>
        <end position="498"/>
    </location>
</feature>
<dbReference type="Pfam" id="PF00651">
    <property type="entry name" value="BTB"/>
    <property type="match status" value="1"/>
</dbReference>
<dbReference type="InterPro" id="IPR015915">
    <property type="entry name" value="Kelch-typ_b-propeller"/>
</dbReference>
<dbReference type="InterPro" id="IPR011043">
    <property type="entry name" value="Gal_Oxase/kelch_b-propeller"/>
</dbReference>
<feature type="compositionally biased region" description="Low complexity" evidence="3">
    <location>
        <begin position="8"/>
        <end position="20"/>
    </location>
</feature>
<evidence type="ECO:0000256" key="2">
    <source>
        <dbReference type="ARBA" id="ARBA00022737"/>
    </source>
</evidence>
<dbReference type="CDD" id="cd18186">
    <property type="entry name" value="BTB_POZ_ZBTB_KLHL-like"/>
    <property type="match status" value="1"/>
</dbReference>
<dbReference type="CDD" id="cd14733">
    <property type="entry name" value="BACK"/>
    <property type="match status" value="1"/>
</dbReference>
<dbReference type="Proteomes" id="UP001344447">
    <property type="component" value="Unassembled WGS sequence"/>
</dbReference>
<dbReference type="InterPro" id="IPR011705">
    <property type="entry name" value="BACK"/>
</dbReference>
<sequence length="601" mass="68730">MVRNVVTIDNNENIDNNNENVGESSTPPNIEIDQTPIVNWKIVATSNTPTPRFDNTLVYYNKFIYSYGGSENSINNGGFQQFVKLDLSNFQWQTLAAPPRTRIVHSSVIHGDCMYVFGGGVYEDVKTSFLGATTKVFKTINELWKYEFLLNQWTQILSNQIQQTTIPTQSMINESLINPEPRDGHCAVVVDDNMYIIGGSQTISTTNSIGSVFFTNTKIYNIPTNTWRSVISPEFGRLGSAVVYKHLDGTKCIYFFGGYGKDSNPTNKLYKFDIKSEEWEEVLQKSNNNTQQQEIIIPESRYGHSANVFQDKMLVYGGYSKKKGFLRDFYSFDFDKEEWKQILTEGPPRRRRHSTVLIENYDGTNKPKLYLYGGSYQSCLYNDLWEYSFPNPVQIPSDNLIEDFSTLFRNAKQYFSDICFSLESTEPIVGSNSDETIVITKEIFAHKNILSVRSQYFDSLFKSGLKESFEKVIKINERYEDFKILVEFLYSGNEELVILENCIGILYLSDLYCVPRLKTICEAKATEGIDCETVVQIFKEADSFKLTKLRKLCLNFIARNHKELVKQGSLNQLPPSVLIEIMDYLSSSPTSTVQTTTTNTN</sequence>